<protein>
    <submittedName>
        <fullName evidence="1">Uncharacterized protein</fullName>
    </submittedName>
</protein>
<accession>A0ABP7UUS2</accession>
<keyword evidence="2" id="KW-1185">Reference proteome</keyword>
<dbReference type="RefSeq" id="WP_345058738.1">
    <property type="nucleotide sequence ID" value="NZ_BAABDK010000032.1"/>
</dbReference>
<dbReference type="EMBL" id="BAABDK010000032">
    <property type="protein sequence ID" value="GAA4051502.1"/>
    <property type="molecule type" value="Genomic_DNA"/>
</dbReference>
<sequence length="204" mass="22965">MNTLEQAMSLDKTLTVMGSDCTLKVAIACPVPNVLRLHYWVHNHSDLPLYLCNQLYKVITRDHTTGELVYAVQPNLANVRLESEHVVVGKTVVDVPEWMFVESHQIPCLSRILPGEEWEETFDLSLPLMPYTVYDYSPSTGKPVSRKLVFELGYFLASPHTEDFITSVRTSSGTAYYIDPFPASEQSLLAVGPWTEPVFVVSEV</sequence>
<dbReference type="Proteomes" id="UP001501469">
    <property type="component" value="Unassembled WGS sequence"/>
</dbReference>
<name>A0ABP7UUS2_9BACT</name>
<evidence type="ECO:0000313" key="1">
    <source>
        <dbReference type="EMBL" id="GAA4051502.1"/>
    </source>
</evidence>
<comment type="caution">
    <text evidence="1">The sequence shown here is derived from an EMBL/GenBank/DDBJ whole genome shotgun (WGS) entry which is preliminary data.</text>
</comment>
<gene>
    <name evidence="1" type="ORF">GCM10022409_42910</name>
</gene>
<evidence type="ECO:0000313" key="2">
    <source>
        <dbReference type="Proteomes" id="UP001501469"/>
    </source>
</evidence>
<organism evidence="1 2">
    <name type="scientific">Hymenobacter glaciei</name>
    <dbReference type="NCBI Taxonomy" id="877209"/>
    <lineage>
        <taxon>Bacteria</taxon>
        <taxon>Pseudomonadati</taxon>
        <taxon>Bacteroidota</taxon>
        <taxon>Cytophagia</taxon>
        <taxon>Cytophagales</taxon>
        <taxon>Hymenobacteraceae</taxon>
        <taxon>Hymenobacter</taxon>
    </lineage>
</organism>
<proteinExistence type="predicted"/>
<reference evidence="2" key="1">
    <citation type="journal article" date="2019" name="Int. J. Syst. Evol. Microbiol.">
        <title>The Global Catalogue of Microorganisms (GCM) 10K type strain sequencing project: providing services to taxonomists for standard genome sequencing and annotation.</title>
        <authorList>
            <consortium name="The Broad Institute Genomics Platform"/>
            <consortium name="The Broad Institute Genome Sequencing Center for Infectious Disease"/>
            <person name="Wu L."/>
            <person name="Ma J."/>
        </authorList>
    </citation>
    <scope>NUCLEOTIDE SEQUENCE [LARGE SCALE GENOMIC DNA]</scope>
    <source>
        <strain evidence="2">JCM 17225</strain>
    </source>
</reference>